<proteinExistence type="predicted"/>
<dbReference type="Gene3D" id="1.25.10.10">
    <property type="entry name" value="Leucine-rich Repeat Variant"/>
    <property type="match status" value="1"/>
</dbReference>
<organism evidence="2 3">
    <name type="scientific">Heterodera trifolii</name>
    <dbReference type="NCBI Taxonomy" id="157864"/>
    <lineage>
        <taxon>Eukaryota</taxon>
        <taxon>Metazoa</taxon>
        <taxon>Ecdysozoa</taxon>
        <taxon>Nematoda</taxon>
        <taxon>Chromadorea</taxon>
        <taxon>Rhabditida</taxon>
        <taxon>Tylenchina</taxon>
        <taxon>Tylenchomorpha</taxon>
        <taxon>Tylenchoidea</taxon>
        <taxon>Heteroderidae</taxon>
        <taxon>Heteroderinae</taxon>
        <taxon>Heterodera</taxon>
    </lineage>
</organism>
<dbReference type="Proteomes" id="UP001620626">
    <property type="component" value="Unassembled WGS sequence"/>
</dbReference>
<dbReference type="Pfam" id="PF12422">
    <property type="entry name" value="Condensin2nSMC"/>
    <property type="match status" value="1"/>
</dbReference>
<dbReference type="AlphaFoldDB" id="A0ABD2LLT3"/>
<gene>
    <name evidence="2" type="ORF">niasHT_002306</name>
</gene>
<evidence type="ECO:0000256" key="1">
    <source>
        <dbReference type="SAM" id="MobiDB-lite"/>
    </source>
</evidence>
<dbReference type="PANTHER" id="PTHR16199:SF4">
    <property type="entry name" value="CONDENSIN-2 COMPLEX SUBUNIT G2"/>
    <property type="match status" value="1"/>
</dbReference>
<evidence type="ECO:0000313" key="2">
    <source>
        <dbReference type="EMBL" id="KAL3116182.1"/>
    </source>
</evidence>
<dbReference type="InterPro" id="IPR011989">
    <property type="entry name" value="ARM-like"/>
</dbReference>
<dbReference type="InterPro" id="IPR016024">
    <property type="entry name" value="ARM-type_fold"/>
</dbReference>
<accession>A0ABD2LLT3</accession>
<dbReference type="EMBL" id="JBICBT010000361">
    <property type="protein sequence ID" value="KAL3116182.1"/>
    <property type="molecule type" value="Genomic_DNA"/>
</dbReference>
<protein>
    <recommendedName>
        <fullName evidence="4">Condensin complex subunit 1</fullName>
    </recommendedName>
</protein>
<sequence>MRLTKGLHQQKASIDGTPNEVDELGFLSGKVDCSEFWEAVKKAVLINAPDSKSCSKWGLTILRAWKNAAKVSADDRGEARRALIESEILEDLFYVAVMTARPFSQRFAWITDALSDKEKQTKRLKAVLFRVTMPVLWRNLEVPNEDVRLAASAILLKFFPLISDEEFIREEYIARQQNALQIMLMDDCLPIRVMAAKKVPEHLSAHWDMFPRELIKLLLEKLVDQLSLDSVPEVRAAVYEGFEHLLPCPAALNSTQRSLEILAKRGANDRSERVRLSAFKMLNKLNGHRYIKLNDLITLPDCFLRLDYEPSAQIQAQIVRCLFATLCPRVVEAMKHHIDRFNDNFSGRFKRIYFMCKHSRLASLHFHRLVYPLGLMPISEAVLHIQILVIGVRKGLRQCRGAESSADETTDNMTMNITGASTFLAEQLEGETEEKLLVLKNVLDSAILLWVIIHPDMLGTKYATENAALAKIMANILRELDKFSNTLLMDSALTIASNLPKDKIGRMFGRIRAKLENEPTDNVYFAHFVEALAAWDMSKLINIIELALQRLRNAVVAVCDPNCSTPRRRRGTTNNKTLPSSFLSTSSIDSPRAKRARFGEGLVDFFRPLELIQILLACPQSCTCLKNNFGIHLEGFFESLCVIRCKFGELLMNNGWETKFDARTLICAYETFNIVALITKRIEQPRRNSQGEEIGVNEAERGLSLTDRMLYNEMKWFAAVLNECTPSFSIIQMFLRCLSLHLCASQLSAVVLNETASLLNELRRRLENVYDARPVISALKKCVNHLNEALEGCEEREQAERIIEHKVRPMEEYFEAEERGDATQMAAEENDDYHEIDDGEL</sequence>
<evidence type="ECO:0000313" key="3">
    <source>
        <dbReference type="Proteomes" id="UP001620626"/>
    </source>
</evidence>
<keyword evidence="3" id="KW-1185">Reference proteome</keyword>
<dbReference type="InterPro" id="IPR024741">
    <property type="entry name" value="Condensin2_G2"/>
</dbReference>
<name>A0ABD2LLT3_9BILA</name>
<dbReference type="SUPFAM" id="SSF48371">
    <property type="entry name" value="ARM repeat"/>
    <property type="match status" value="1"/>
</dbReference>
<comment type="caution">
    <text evidence="2">The sequence shown here is derived from an EMBL/GenBank/DDBJ whole genome shotgun (WGS) entry which is preliminary data.</text>
</comment>
<evidence type="ECO:0008006" key="4">
    <source>
        <dbReference type="Google" id="ProtNLM"/>
    </source>
</evidence>
<reference evidence="2 3" key="1">
    <citation type="submission" date="2024-10" db="EMBL/GenBank/DDBJ databases">
        <authorList>
            <person name="Kim D."/>
        </authorList>
    </citation>
    <scope>NUCLEOTIDE SEQUENCE [LARGE SCALE GENOMIC DNA]</scope>
    <source>
        <strain evidence="2">BH-2024</strain>
    </source>
</reference>
<feature type="region of interest" description="Disordered" evidence="1">
    <location>
        <begin position="817"/>
        <end position="841"/>
    </location>
</feature>
<feature type="compositionally biased region" description="Acidic residues" evidence="1">
    <location>
        <begin position="828"/>
        <end position="841"/>
    </location>
</feature>
<dbReference type="PANTHER" id="PTHR16199">
    <property type="entry name" value="CONDENSIN-2 COMPLEX SUBUNIT G2"/>
    <property type="match status" value="1"/>
</dbReference>